<reference evidence="2" key="2">
    <citation type="submission" date="2022-06" db="EMBL/GenBank/DDBJ databases">
        <authorList>
            <person name="Park Y.-J."/>
        </authorList>
    </citation>
    <scope>NUCLEOTIDE SEQUENCE</scope>
    <source>
        <strain evidence="2">TY</strain>
    </source>
</reference>
<organism evidence="2 3">
    <name type="scientific">Thermococcus aggregans</name>
    <dbReference type="NCBI Taxonomy" id="110163"/>
    <lineage>
        <taxon>Archaea</taxon>
        <taxon>Methanobacteriati</taxon>
        <taxon>Methanobacteriota</taxon>
        <taxon>Thermococci</taxon>
        <taxon>Thermococcales</taxon>
        <taxon>Thermococcaceae</taxon>
        <taxon>Thermococcus</taxon>
    </lineage>
</organism>
<sequence>MAVEIRLPKEEFEKIKGQKEEIQKRFSQLDKLEATLKALQFKFLSEKKERLAKRLKEIEEHYEQLLREMLSKENKKLRKELEGEV</sequence>
<dbReference type="AlphaFoldDB" id="A0A9E7MXQ1"/>
<reference evidence="2" key="1">
    <citation type="journal article" date="1998" name="Int. J. Syst. Bacteriol. 48 Pt">
        <title>Thermococcus guaymasensis sp. nov. and Thermococcus aggregans sp. nov., two novel thermophilic archaea isolated from the Guaymas Basin hydrothermal vent site.</title>
        <authorList>
            <person name="Canganella F."/>
            <person name="Jones W.J."/>
            <person name="Gambacorta A."/>
            <person name="Antranikian G."/>
        </authorList>
    </citation>
    <scope>NUCLEOTIDE SEQUENCE</scope>
    <source>
        <strain evidence="2">TY</strain>
    </source>
</reference>
<proteinExistence type="predicted"/>
<evidence type="ECO:0000256" key="1">
    <source>
        <dbReference type="SAM" id="Coils"/>
    </source>
</evidence>
<dbReference type="EMBL" id="CP099582">
    <property type="protein sequence ID" value="USS40717.1"/>
    <property type="molecule type" value="Genomic_DNA"/>
</dbReference>
<accession>A0A9E7MXQ1</accession>
<evidence type="ECO:0000313" key="3">
    <source>
        <dbReference type="Proteomes" id="UP001055732"/>
    </source>
</evidence>
<feature type="coiled-coil region" evidence="1">
    <location>
        <begin position="29"/>
        <end position="82"/>
    </location>
</feature>
<dbReference type="RefSeq" id="WP_253304669.1">
    <property type="nucleotide sequence ID" value="NZ_CP099582.1"/>
</dbReference>
<keyword evidence="1" id="KW-0175">Coiled coil</keyword>
<evidence type="ECO:0000313" key="2">
    <source>
        <dbReference type="EMBL" id="USS40717.1"/>
    </source>
</evidence>
<protein>
    <submittedName>
        <fullName evidence="2">Uncharacterized protein</fullName>
    </submittedName>
</protein>
<dbReference type="Proteomes" id="UP001055732">
    <property type="component" value="Chromosome"/>
</dbReference>
<keyword evidence="3" id="KW-1185">Reference proteome</keyword>
<gene>
    <name evidence="2" type="ORF">NF865_00295</name>
</gene>
<name>A0A9E7MXQ1_THEAG</name>
<dbReference type="KEGG" id="tagg:NF865_00295"/>